<sequence>MTRTAITPGVYEHYKGKRYFVLGLSRNTESNEVCVVYRPLYETDWPQLVHRNADMFFEQVEVNGMQVPRFRLIEPGM</sequence>
<evidence type="ECO:0000313" key="3">
    <source>
        <dbReference type="Proteomes" id="UP001352263"/>
    </source>
</evidence>
<evidence type="ECO:0000259" key="1">
    <source>
        <dbReference type="Pfam" id="PF07866"/>
    </source>
</evidence>
<reference evidence="2 3" key="1">
    <citation type="submission" date="2023-10" db="EMBL/GenBank/DDBJ databases">
        <title>Noviherbaspirillum sp. CPCC 100848 genome assembly.</title>
        <authorList>
            <person name="Li X.Y."/>
            <person name="Fang X.M."/>
        </authorList>
    </citation>
    <scope>NUCLEOTIDE SEQUENCE [LARGE SCALE GENOMIC DNA]</scope>
    <source>
        <strain evidence="2 3">CPCC 100848</strain>
    </source>
</reference>
<protein>
    <submittedName>
        <fullName evidence="2">DUF1653 domain-containing protein</fullName>
    </submittedName>
</protein>
<name>A0ABU6J4B6_9BURK</name>
<dbReference type="InterPro" id="IPR023387">
    <property type="entry name" value="DUF1653-like_dom"/>
</dbReference>
<dbReference type="EMBL" id="JAWIIV010000003">
    <property type="protein sequence ID" value="MEC4718479.1"/>
    <property type="molecule type" value="Genomic_DNA"/>
</dbReference>
<organism evidence="2 3">
    <name type="scientific">Noviherbaspirillum album</name>
    <dbReference type="NCBI Taxonomy" id="3080276"/>
    <lineage>
        <taxon>Bacteria</taxon>
        <taxon>Pseudomonadati</taxon>
        <taxon>Pseudomonadota</taxon>
        <taxon>Betaproteobacteria</taxon>
        <taxon>Burkholderiales</taxon>
        <taxon>Oxalobacteraceae</taxon>
        <taxon>Noviherbaspirillum</taxon>
    </lineage>
</organism>
<evidence type="ECO:0000313" key="2">
    <source>
        <dbReference type="EMBL" id="MEC4718479.1"/>
    </source>
</evidence>
<dbReference type="Proteomes" id="UP001352263">
    <property type="component" value="Unassembled WGS sequence"/>
</dbReference>
<dbReference type="Pfam" id="PF07866">
    <property type="entry name" value="DUF1653"/>
    <property type="match status" value="1"/>
</dbReference>
<gene>
    <name evidence="2" type="ORF">RY831_04930</name>
</gene>
<dbReference type="RefSeq" id="WP_326505215.1">
    <property type="nucleotide sequence ID" value="NZ_JAWIIV010000003.1"/>
</dbReference>
<proteinExistence type="predicted"/>
<dbReference type="Gene3D" id="2.30.30.320">
    <property type="entry name" value="DUF1653-like domain"/>
    <property type="match status" value="1"/>
</dbReference>
<keyword evidence="3" id="KW-1185">Reference proteome</keyword>
<accession>A0ABU6J4B6</accession>
<dbReference type="InterPro" id="IPR037135">
    <property type="entry name" value="DUF1653-like_dom_sf"/>
</dbReference>
<comment type="caution">
    <text evidence="2">The sequence shown here is derived from an EMBL/GenBank/DDBJ whole genome shotgun (WGS) entry which is preliminary data.</text>
</comment>
<feature type="domain" description="DUF1653" evidence="1">
    <location>
        <begin position="9"/>
        <end position="71"/>
    </location>
</feature>